<accession>A0A1I8EAG0</accession>
<feature type="compositionally biased region" description="Acidic residues" evidence="1">
    <location>
        <begin position="646"/>
        <end position="666"/>
    </location>
</feature>
<protein>
    <submittedName>
        <fullName evidence="2">Uncharacterized protein</fullName>
    </submittedName>
</protein>
<proteinExistence type="predicted"/>
<evidence type="ECO:0000313" key="2">
    <source>
        <dbReference type="WBParaSite" id="maker-PairedContig_1198-snap-gene-3.10-mRNA-1"/>
    </source>
</evidence>
<dbReference type="STRING" id="6293.A0A1I8EAG0"/>
<feature type="compositionally biased region" description="Low complexity" evidence="1">
    <location>
        <begin position="683"/>
        <end position="695"/>
    </location>
</feature>
<reference evidence="2" key="1">
    <citation type="submission" date="2016-11" db="UniProtKB">
        <authorList>
            <consortium name="WormBaseParasite"/>
        </authorList>
    </citation>
    <scope>IDENTIFICATION</scope>
    <source>
        <strain evidence="2">pt0022</strain>
    </source>
</reference>
<organism evidence="2">
    <name type="scientific">Wuchereria bancrofti</name>
    <dbReference type="NCBI Taxonomy" id="6293"/>
    <lineage>
        <taxon>Eukaryota</taxon>
        <taxon>Metazoa</taxon>
        <taxon>Ecdysozoa</taxon>
        <taxon>Nematoda</taxon>
        <taxon>Chromadorea</taxon>
        <taxon>Rhabditida</taxon>
        <taxon>Spirurina</taxon>
        <taxon>Spiruromorpha</taxon>
        <taxon>Filarioidea</taxon>
        <taxon>Onchocercidae</taxon>
        <taxon>Wuchereria</taxon>
    </lineage>
</organism>
<evidence type="ECO:0000256" key="1">
    <source>
        <dbReference type="SAM" id="MobiDB-lite"/>
    </source>
</evidence>
<feature type="compositionally biased region" description="Basic residues" evidence="1">
    <location>
        <begin position="706"/>
        <end position="717"/>
    </location>
</feature>
<dbReference type="AlphaFoldDB" id="A0A1I8EAG0"/>
<dbReference type="WBParaSite" id="maker-PairedContig_1198-snap-gene-3.10-mRNA-1">
    <property type="protein sequence ID" value="maker-PairedContig_1198-snap-gene-3.10-mRNA-1"/>
    <property type="gene ID" value="maker-PairedContig_1198-snap-gene-3.10"/>
</dbReference>
<sequence>MITISYPSILYDKLTSPNFPHLRLREFPIAMQHLCKIINVRQNQAALLHDLKKREVRPKEGYSNMDDGTVLEVRINGEINGDAACLAKLQNTAESISSPSTPGIETSSSLSDTAISLMRKEFEHENCAAKPKPNDQIHVENCVKSSEQVSDSRDLNDSKRKFRVLGLTFPGKWMTSANFWDLLEKSESFHMWFDKTTKDGTKCGGLSTVYDTPEEAKLAFAAFHKMTFDGNPLKLQASKPFCTFFWSSKYFCYENSNNILDDLTPNSRTIQPPMPFKINLSDPDVSRRLYALHLSSATDQTVLSSIFGSECIETVHLEVDPFIASEKQAEIVFHTVQEANDARMELADGFEIDEGDRQLTMRLLTADEYISYMKTENDKILNARVVPVSASSAPSSSSSQPSPSVSSIAVAATSETAVVPFVPAPEITVEDVTGFLQQYVDDTRTNWAELNELNELWKLCDEVSQLHRGIPDSLLKIALLNVLERHQRTLPTHWMRQHVDNLIRIWKKEVQNTKGVHRSTSYVMSAAPYIPYDVSERRNSKISTTRKRALATIMGVGEVLTKVRTMLATEEGELDVDEDEHGNYTIDGQPLSFESWANINKPVNPTPVYERPQLFIDPKMRKFRNQWKKETWQKKMEEKIKKTQEVEPEIQNEKDEESAPDGEVTAETETPVIRRELEEGEMSSESSSSSSASTSSDEDIDDGATSRHRRRKRRRHDKNNQLNPVQAAMGSVNPQFTTLFAQLYEHRHTLCRLLLSSHKNAFASVLGQVLSSPQGMTSAQQNQMNLFIQNFSAQNLPK</sequence>
<name>A0A1I8EAG0_WUCBA</name>
<feature type="region of interest" description="Disordered" evidence="1">
    <location>
        <begin position="637"/>
        <end position="729"/>
    </location>
</feature>